<dbReference type="InterPro" id="IPR050344">
    <property type="entry name" value="Peptidase_M1_aminopeptidases"/>
</dbReference>
<comment type="cofactor">
    <cofactor evidence="9">
        <name>Zn(2+)</name>
        <dbReference type="ChEBI" id="CHEBI:29105"/>
    </cofactor>
    <text evidence="9">Binds 1 zinc ion per subunit.</text>
</comment>
<dbReference type="AlphaFoldDB" id="A0A7N0VB99"/>
<dbReference type="Gramene" id="Kaladp0515s0217.1.v1.1">
    <property type="protein sequence ID" value="Kaladp0515s0217.1.v1.1"/>
    <property type="gene ID" value="Kaladp0515s0217.v1.1"/>
</dbReference>
<protein>
    <recommendedName>
        <fullName evidence="15">Aminopeptidase</fullName>
    </recommendedName>
</protein>
<feature type="active site" description="Proton acceptor" evidence="8">
    <location>
        <position position="314"/>
    </location>
</feature>
<sequence>MATEHQASRWEQFRGHLRLPNFAVPRRYDLRLKPDLVALNFSGTVKIDVHVVAETSFLVLNAADLNITAGSVRFRNSHEVLEPVEVRMLPEDEYLVLDFGMNLPMGMGALEIGFRGILNDEMKGFYRGTYEVSGVKKNMAVTQFESIHARRCFPCWDEPALKAVFKITMDVPSELTCLSNMPVYEEKVYGHSKSLYFQESPIMSTYLVAFVIGLFDYVEDYTTDGIKVRVYCPVGRSKEGTYALDVALRTLQFYRIYFAVPYALPKLDMVAIHDFQGAMENYGLITFQDIALLYDSQKSGDSRKQHVAHIVTHELGHQWCGDLVTMEWWKHLWLNEGFATWLSHLATDNLFPTWKTWNLFIGEYASTLRRDTFQSSHPVEVEIDSLSEIAEIFDSIIYIKGASILRMLHTYLGGKVFQRSLALYIKKYAWSNAKTEDLWDVFETVSGRPVKHIMTPELLDCTKEFLTTILQNSAQWLGWLPRPGESDLETAMRVKVLTALAVFGHRYTLKEARRRFHSFLNNRQTPLFPTAIRQAAYVAVMQTAKTSSRQEYNSLKSLLHETNESSEKLIILSSLLSCPDPGIVSEVLEYIIHSENKAMIPGLSVSWGAREAAWTWLKHNWDYLLKTFQSKIGTFVSETVKLYASVEKAKEIKEFFANRTIPSIVKSINQSIDQIYVNVKWAESIQHDKRKLVKVFRSCHSTSIKPLRASPV</sequence>
<feature type="binding site" evidence="9">
    <location>
        <position position="336"/>
    </location>
    <ligand>
        <name>Zn(2+)</name>
        <dbReference type="ChEBI" id="CHEBI:29105"/>
        <note>catalytic</note>
    </ligand>
</feature>
<dbReference type="SUPFAM" id="SSF55486">
    <property type="entry name" value="Metalloproteases ('zincins'), catalytic domain"/>
    <property type="match status" value="1"/>
</dbReference>
<dbReference type="SUPFAM" id="SSF63737">
    <property type="entry name" value="Leukotriene A4 hydrolase N-terminal domain"/>
    <property type="match status" value="1"/>
</dbReference>
<evidence type="ECO:0000256" key="8">
    <source>
        <dbReference type="PIRSR" id="PIRSR634016-1"/>
    </source>
</evidence>
<name>A0A7N0VB99_KALFE</name>
<evidence type="ECO:0000256" key="5">
    <source>
        <dbReference type="ARBA" id="ARBA00022801"/>
    </source>
</evidence>
<dbReference type="GO" id="GO:0016020">
    <property type="term" value="C:membrane"/>
    <property type="evidence" value="ECO:0007669"/>
    <property type="project" value="TreeGrafter"/>
</dbReference>
<keyword evidence="5" id="KW-0378">Hydrolase</keyword>
<dbReference type="GO" id="GO:0005737">
    <property type="term" value="C:cytoplasm"/>
    <property type="evidence" value="ECO:0007669"/>
    <property type="project" value="TreeGrafter"/>
</dbReference>
<evidence type="ECO:0000256" key="9">
    <source>
        <dbReference type="PIRSR" id="PIRSR634016-3"/>
    </source>
</evidence>
<accession>A0A7N0VB99</accession>
<dbReference type="GO" id="GO:0006508">
    <property type="term" value="P:proteolysis"/>
    <property type="evidence" value="ECO:0007669"/>
    <property type="project" value="UniProtKB-KW"/>
</dbReference>
<reference evidence="13" key="1">
    <citation type="submission" date="2021-01" db="UniProtKB">
        <authorList>
            <consortium name="EnsemblPlants"/>
        </authorList>
    </citation>
    <scope>IDENTIFICATION</scope>
</reference>
<keyword evidence="2" id="KW-0031">Aminopeptidase</keyword>
<dbReference type="PANTHER" id="PTHR11533">
    <property type="entry name" value="PROTEASE M1 ZINC METALLOPROTEASE"/>
    <property type="match status" value="1"/>
</dbReference>
<evidence type="ECO:0000313" key="14">
    <source>
        <dbReference type="Proteomes" id="UP000594263"/>
    </source>
</evidence>
<dbReference type="GO" id="GO:0042277">
    <property type="term" value="F:peptide binding"/>
    <property type="evidence" value="ECO:0007669"/>
    <property type="project" value="TreeGrafter"/>
</dbReference>
<evidence type="ECO:0000259" key="11">
    <source>
        <dbReference type="Pfam" id="PF01433"/>
    </source>
</evidence>
<dbReference type="InterPro" id="IPR045357">
    <property type="entry name" value="Aminopeptidase_N-like_N"/>
</dbReference>
<keyword evidence="7" id="KW-0482">Metalloprotease</keyword>
<dbReference type="InterPro" id="IPR027268">
    <property type="entry name" value="Peptidase_M4/M1_CTD_sf"/>
</dbReference>
<dbReference type="FunFam" id="2.60.40.1730:FF:000002">
    <property type="entry name" value="Aminopeptidase"/>
    <property type="match status" value="1"/>
</dbReference>
<dbReference type="Gene3D" id="2.60.40.1730">
    <property type="entry name" value="tricorn interacting facor f3 domain"/>
    <property type="match status" value="1"/>
</dbReference>
<dbReference type="Gene3D" id="1.10.390.10">
    <property type="entry name" value="Neutral Protease Domain 2"/>
    <property type="match status" value="1"/>
</dbReference>
<dbReference type="OMA" id="HIVTHEL"/>
<dbReference type="Proteomes" id="UP000594263">
    <property type="component" value="Unplaced"/>
</dbReference>
<feature type="binding site" evidence="9">
    <location>
        <position position="317"/>
    </location>
    <ligand>
        <name>Zn(2+)</name>
        <dbReference type="ChEBI" id="CHEBI:29105"/>
        <note>catalytic</note>
    </ligand>
</feature>
<dbReference type="Pfam" id="PF17900">
    <property type="entry name" value="Peptidase_M1_N"/>
    <property type="match status" value="1"/>
</dbReference>
<evidence type="ECO:0000313" key="13">
    <source>
        <dbReference type="EnsemblPlants" id="Kaladp0515s0217.1.v1.1"/>
    </source>
</evidence>
<dbReference type="InterPro" id="IPR001930">
    <property type="entry name" value="Peptidase_M1"/>
</dbReference>
<dbReference type="FunFam" id="1.10.390.10:FF:000001">
    <property type="entry name" value="Aminopeptidase"/>
    <property type="match status" value="1"/>
</dbReference>
<dbReference type="InterPro" id="IPR042097">
    <property type="entry name" value="Aminopeptidase_N-like_N_sf"/>
</dbReference>
<keyword evidence="3" id="KW-0645">Protease</keyword>
<evidence type="ECO:0000259" key="12">
    <source>
        <dbReference type="Pfam" id="PF17900"/>
    </source>
</evidence>
<dbReference type="PRINTS" id="PR00756">
    <property type="entry name" value="ALADIPTASE"/>
</dbReference>
<comment type="similarity">
    <text evidence="1">Belongs to the peptidase M1 family.</text>
</comment>
<feature type="site" description="Transition state stabilizer" evidence="10">
    <location>
        <position position="398"/>
    </location>
</feature>
<feature type="binding site" evidence="9">
    <location>
        <position position="313"/>
    </location>
    <ligand>
        <name>Zn(2+)</name>
        <dbReference type="ChEBI" id="CHEBI:29105"/>
        <note>catalytic</note>
    </ligand>
</feature>
<keyword evidence="6 9" id="KW-0862">Zinc</keyword>
<evidence type="ECO:0000256" key="7">
    <source>
        <dbReference type="ARBA" id="ARBA00023049"/>
    </source>
</evidence>
<keyword evidence="14" id="KW-1185">Reference proteome</keyword>
<feature type="domain" description="Aminopeptidase N-like N-terminal" evidence="12">
    <location>
        <begin position="24"/>
        <end position="207"/>
    </location>
</feature>
<dbReference type="GO" id="GO:0005615">
    <property type="term" value="C:extracellular space"/>
    <property type="evidence" value="ECO:0007669"/>
    <property type="project" value="TreeGrafter"/>
</dbReference>
<dbReference type="GO" id="GO:0070006">
    <property type="term" value="F:metalloaminopeptidase activity"/>
    <property type="evidence" value="ECO:0007669"/>
    <property type="project" value="TreeGrafter"/>
</dbReference>
<evidence type="ECO:0000256" key="10">
    <source>
        <dbReference type="PIRSR" id="PIRSR634016-4"/>
    </source>
</evidence>
<dbReference type="EnsemblPlants" id="Kaladp0515s0217.1.v1.1">
    <property type="protein sequence ID" value="Kaladp0515s0217.1.v1.1"/>
    <property type="gene ID" value="Kaladp0515s0217.v1.1"/>
</dbReference>
<dbReference type="Pfam" id="PF01433">
    <property type="entry name" value="Peptidase_M1"/>
    <property type="match status" value="1"/>
</dbReference>
<dbReference type="InterPro" id="IPR014782">
    <property type="entry name" value="Peptidase_M1_dom"/>
</dbReference>
<keyword evidence="4 9" id="KW-0479">Metal-binding</keyword>
<dbReference type="Gene3D" id="1.25.50.20">
    <property type="match status" value="1"/>
</dbReference>
<evidence type="ECO:0000256" key="6">
    <source>
        <dbReference type="ARBA" id="ARBA00022833"/>
    </source>
</evidence>
<dbReference type="GO" id="GO:0008270">
    <property type="term" value="F:zinc ion binding"/>
    <property type="evidence" value="ECO:0007669"/>
    <property type="project" value="InterPro"/>
</dbReference>
<dbReference type="InterPro" id="IPR034016">
    <property type="entry name" value="M1_APN-typ"/>
</dbReference>
<evidence type="ECO:0000256" key="2">
    <source>
        <dbReference type="ARBA" id="ARBA00022438"/>
    </source>
</evidence>
<proteinExistence type="inferred from homology"/>
<evidence type="ECO:0000256" key="3">
    <source>
        <dbReference type="ARBA" id="ARBA00022670"/>
    </source>
</evidence>
<evidence type="ECO:0008006" key="15">
    <source>
        <dbReference type="Google" id="ProtNLM"/>
    </source>
</evidence>
<evidence type="ECO:0000256" key="4">
    <source>
        <dbReference type="ARBA" id="ARBA00022723"/>
    </source>
</evidence>
<dbReference type="PANTHER" id="PTHR11533:SF274">
    <property type="entry name" value="AMINOPEPTIDASE"/>
    <property type="match status" value="1"/>
</dbReference>
<feature type="domain" description="Peptidase M1 membrane alanine aminopeptidase" evidence="11">
    <location>
        <begin position="242"/>
        <end position="455"/>
    </location>
</feature>
<dbReference type="CDD" id="cd09601">
    <property type="entry name" value="M1_APN-Q_like"/>
    <property type="match status" value="1"/>
</dbReference>
<organism evidence="13 14">
    <name type="scientific">Kalanchoe fedtschenkoi</name>
    <name type="common">Lavender scallops</name>
    <name type="synonym">South American air plant</name>
    <dbReference type="NCBI Taxonomy" id="63787"/>
    <lineage>
        <taxon>Eukaryota</taxon>
        <taxon>Viridiplantae</taxon>
        <taxon>Streptophyta</taxon>
        <taxon>Embryophyta</taxon>
        <taxon>Tracheophyta</taxon>
        <taxon>Spermatophyta</taxon>
        <taxon>Magnoliopsida</taxon>
        <taxon>eudicotyledons</taxon>
        <taxon>Gunneridae</taxon>
        <taxon>Pentapetalae</taxon>
        <taxon>Saxifragales</taxon>
        <taxon>Crassulaceae</taxon>
        <taxon>Kalanchoe</taxon>
    </lineage>
</organism>
<evidence type="ECO:0000256" key="1">
    <source>
        <dbReference type="ARBA" id="ARBA00010136"/>
    </source>
</evidence>
<dbReference type="GO" id="GO:0043171">
    <property type="term" value="P:peptide catabolic process"/>
    <property type="evidence" value="ECO:0007669"/>
    <property type="project" value="TreeGrafter"/>
</dbReference>